<proteinExistence type="inferred from homology"/>
<dbReference type="AlphaFoldDB" id="D6GSN0"/>
<dbReference type="PANTHER" id="PTHR11803">
    <property type="entry name" value="2-IMINOBUTANOATE/2-IMINOPROPANOATE DEAMINASE RIDA"/>
    <property type="match status" value="1"/>
</dbReference>
<organism evidence="2 3">
    <name type="scientific">Filifactor alocis (strain ATCC 35896 / CCUG 47790 / D40 B5)</name>
    <name type="common">Fusobacterium alocis</name>
    <dbReference type="NCBI Taxonomy" id="546269"/>
    <lineage>
        <taxon>Bacteria</taxon>
        <taxon>Bacillati</taxon>
        <taxon>Bacillota</taxon>
        <taxon>Clostridia</taxon>
        <taxon>Peptostreptococcales</taxon>
        <taxon>Filifactoraceae</taxon>
        <taxon>Filifactor</taxon>
    </lineage>
</organism>
<dbReference type="InterPro" id="IPR006175">
    <property type="entry name" value="YjgF/YER057c/UK114"/>
</dbReference>
<dbReference type="eggNOG" id="COG0251">
    <property type="taxonomic scope" value="Bacteria"/>
</dbReference>
<gene>
    <name evidence="2" type="ordered locus">HMPREF0389_00588</name>
</gene>
<sequence length="126" mass="13615">MKKEISTPLAPAAIGPYSQGIETDSMIFTSGQLPINMQTGELETDPKKATQASLNHIKSILKQAGYDMTNIVKVTIFVADMNHFASINETYAEFFGGVAPARSCVEVAKLPKDAILEIEAIAVKNK</sequence>
<evidence type="ECO:0000313" key="2">
    <source>
        <dbReference type="EMBL" id="EFE28671.1"/>
    </source>
</evidence>
<dbReference type="PANTHER" id="PTHR11803:SF58">
    <property type="entry name" value="PROTEIN HMF1-RELATED"/>
    <property type="match status" value="1"/>
</dbReference>
<dbReference type="CDD" id="cd00448">
    <property type="entry name" value="YjgF_YER057c_UK114_family"/>
    <property type="match status" value="1"/>
</dbReference>
<dbReference type="InterPro" id="IPR006056">
    <property type="entry name" value="RidA"/>
</dbReference>
<dbReference type="RefSeq" id="WP_014262629.1">
    <property type="nucleotide sequence ID" value="NC_016630.1"/>
</dbReference>
<dbReference type="SUPFAM" id="SSF55298">
    <property type="entry name" value="YjgF-like"/>
    <property type="match status" value="1"/>
</dbReference>
<dbReference type="GO" id="GO:0019239">
    <property type="term" value="F:deaminase activity"/>
    <property type="evidence" value="ECO:0007669"/>
    <property type="project" value="TreeGrafter"/>
</dbReference>
<dbReference type="PATRIC" id="fig|546269.5.peg.1063"/>
<keyword evidence="3" id="KW-1185">Reference proteome</keyword>
<comment type="similarity">
    <text evidence="1">Belongs to the RutC family.</text>
</comment>
<dbReference type="EMBL" id="CP002390">
    <property type="protein sequence ID" value="EFE28671.1"/>
    <property type="molecule type" value="Genomic_DNA"/>
</dbReference>
<dbReference type="GO" id="GO:0005829">
    <property type="term" value="C:cytosol"/>
    <property type="evidence" value="ECO:0007669"/>
    <property type="project" value="TreeGrafter"/>
</dbReference>
<dbReference type="Proteomes" id="UP000007468">
    <property type="component" value="Chromosome"/>
</dbReference>
<dbReference type="KEGG" id="faa:HMPREF0389_00588"/>
<evidence type="ECO:0000256" key="1">
    <source>
        <dbReference type="ARBA" id="ARBA00010552"/>
    </source>
</evidence>
<dbReference type="InterPro" id="IPR019897">
    <property type="entry name" value="RidA_CS"/>
</dbReference>
<protein>
    <submittedName>
        <fullName evidence="2">Endoribonuclease L-PSP</fullName>
    </submittedName>
</protein>
<dbReference type="PROSITE" id="PS01094">
    <property type="entry name" value="UPF0076"/>
    <property type="match status" value="1"/>
</dbReference>
<evidence type="ECO:0000313" key="3">
    <source>
        <dbReference type="Proteomes" id="UP000007468"/>
    </source>
</evidence>
<dbReference type="NCBIfam" id="TIGR00004">
    <property type="entry name" value="Rid family detoxifying hydrolase"/>
    <property type="match status" value="1"/>
</dbReference>
<dbReference type="FunFam" id="3.30.1330.40:FF:000001">
    <property type="entry name" value="L-PSP family endoribonuclease"/>
    <property type="match status" value="1"/>
</dbReference>
<reference evidence="3" key="1">
    <citation type="submission" date="2010-12" db="EMBL/GenBank/DDBJ databases">
        <title>The genome sequence of Filifactor alocis strain ATCC 35896.</title>
        <authorList>
            <consortium name="The Broad Institute Genome Sequencing Platform"/>
            <person name="Ward D."/>
            <person name="Earl A."/>
            <person name="Feldgarden M."/>
            <person name="Young S.K."/>
            <person name="Gargeya S."/>
            <person name="Zeng Q."/>
            <person name="Alvarado L."/>
            <person name="Berlin A."/>
            <person name="Bochicchio J."/>
            <person name="Chapman S.B."/>
            <person name="Chen Z."/>
            <person name="Freedman E."/>
            <person name="Gellesch M."/>
            <person name="Goldberg J."/>
            <person name="Griggs A."/>
            <person name="Gujja S."/>
            <person name="Heilman E."/>
            <person name="Heiman D."/>
            <person name="Howarth C."/>
            <person name="Mehta T."/>
            <person name="Neiman D."/>
            <person name="Pearson M."/>
            <person name="Roberts A."/>
            <person name="Saif S."/>
            <person name="Shea T."/>
            <person name="Shenoy N."/>
            <person name="Sisk P."/>
            <person name="Stolte C."/>
            <person name="Sykes S."/>
            <person name="White J."/>
            <person name="Yandava C."/>
            <person name="Izard J."/>
            <person name="Blanton J.M."/>
            <person name="Baranova O.V."/>
            <person name="Tanner A.C."/>
            <person name="Dewhirst F.E."/>
            <person name="Haas B."/>
            <person name="Nusbaum C."/>
            <person name="Birren B."/>
        </authorList>
    </citation>
    <scope>NUCLEOTIDE SEQUENCE [LARGE SCALE GENOMIC DNA]</scope>
    <source>
        <strain evidence="3">ATCC 35896 / D40 B5</strain>
    </source>
</reference>
<dbReference type="Pfam" id="PF01042">
    <property type="entry name" value="Ribonuc_L-PSP"/>
    <property type="match status" value="1"/>
</dbReference>
<accession>D6GSN0</accession>
<dbReference type="Gene3D" id="3.30.1330.40">
    <property type="entry name" value="RutC-like"/>
    <property type="match status" value="1"/>
</dbReference>
<name>D6GSN0_FILAD</name>
<dbReference type="InterPro" id="IPR035959">
    <property type="entry name" value="RutC-like_sf"/>
</dbReference>
<dbReference type="OrthoDB" id="9803101at2"/>
<dbReference type="STRING" id="546269.HMPREF0389_00588"/>